<feature type="domain" description="Pectinesterase inhibitor" evidence="5">
    <location>
        <begin position="42"/>
        <end position="160"/>
    </location>
</feature>
<dbReference type="GO" id="GO:0004857">
    <property type="term" value="F:enzyme inhibitor activity"/>
    <property type="evidence" value="ECO:0007669"/>
    <property type="project" value="InterPro"/>
</dbReference>
<keyword evidence="2" id="KW-1015">Disulfide bond</keyword>
<dbReference type="Gramene" id="TraesCLE_scaffold_107616_01G000100.1">
    <property type="protein sequence ID" value="TraesCLE_scaffold_107616_01G000100.1"/>
    <property type="gene ID" value="TraesCLE_scaffold_107616_01G000100"/>
</dbReference>
<dbReference type="SMR" id="A0A3B6IYR5"/>
<dbReference type="Proteomes" id="UP000019116">
    <property type="component" value="Chromosome 4B"/>
</dbReference>
<dbReference type="Gramene" id="TraesMAC4B03G02385000.1">
    <property type="protein sequence ID" value="TraesMAC4B03G02385000.1.CDS1"/>
    <property type="gene ID" value="TraesMAC4B03G02385000"/>
</dbReference>
<name>A0A3B6IYR5_WHEAT</name>
<dbReference type="Gramene" id="TraesLDM4B03G02387130.1">
    <property type="protein sequence ID" value="TraesLDM4B03G02387130.1.CDS1"/>
    <property type="gene ID" value="TraesLDM4B03G02387130"/>
</dbReference>
<dbReference type="Gramene" id="TraesWEE_scaffold_098397_01G000100.1">
    <property type="protein sequence ID" value="TraesWEE_scaffold_098397_01G000100.1"/>
    <property type="gene ID" value="TraesWEE_scaffold_098397_01G000100"/>
</dbReference>
<evidence type="ECO:0000256" key="3">
    <source>
        <dbReference type="ARBA" id="ARBA00038471"/>
    </source>
</evidence>
<reference evidence="6" key="1">
    <citation type="submission" date="2018-08" db="EMBL/GenBank/DDBJ databases">
        <authorList>
            <person name="Rossello M."/>
        </authorList>
    </citation>
    <scope>NUCLEOTIDE SEQUENCE [LARGE SCALE GENOMIC DNA]</scope>
    <source>
        <strain evidence="6">cv. Chinese Spring</strain>
    </source>
</reference>
<sequence length="195" mass="20671">MRTCALLLAVTVAAAAFGGAQAVGRRSFWRPRWQPLPTPPAIVATCQAAHDADKRVNVTFCTNIFGLLRPHDSTVRGLAQAAASMGAGRADTAQTTIDRTLSQGGVDDPRARRALERCDRLYGSAAAAFNAAGKAITEGRYADVGRSLEGVSELGRQCDSENPPASSGNLAPLWIFSRANEQLTYLTIAITSLIK</sequence>
<dbReference type="Gramene" id="TraesPARA_EIv1.0_1390500.1">
    <property type="protein sequence ID" value="TraesPARA_EIv1.0_1390500.1.CDS1"/>
    <property type="gene ID" value="TraesPARA_EIv1.0_1390500"/>
</dbReference>
<organism evidence="6">
    <name type="scientific">Triticum aestivum</name>
    <name type="common">Wheat</name>
    <dbReference type="NCBI Taxonomy" id="4565"/>
    <lineage>
        <taxon>Eukaryota</taxon>
        <taxon>Viridiplantae</taxon>
        <taxon>Streptophyta</taxon>
        <taxon>Embryophyta</taxon>
        <taxon>Tracheophyta</taxon>
        <taxon>Spermatophyta</taxon>
        <taxon>Magnoliopsida</taxon>
        <taxon>Liliopsida</taxon>
        <taxon>Poales</taxon>
        <taxon>Poaceae</taxon>
        <taxon>BOP clade</taxon>
        <taxon>Pooideae</taxon>
        <taxon>Triticodae</taxon>
        <taxon>Triticeae</taxon>
        <taxon>Triticinae</taxon>
        <taxon>Triticum</taxon>
    </lineage>
</organism>
<dbReference type="Gramene" id="TraesCAD_scaffold_035055_01G000500.1">
    <property type="protein sequence ID" value="TraesCAD_scaffold_035055_01G000500.1"/>
    <property type="gene ID" value="TraesCAD_scaffold_035055_01G000500"/>
</dbReference>
<feature type="chain" id="PRO_5043175804" description="Pectinesterase inhibitor domain-containing protein" evidence="4">
    <location>
        <begin position="23"/>
        <end position="195"/>
    </location>
</feature>
<reference evidence="6" key="2">
    <citation type="submission" date="2018-10" db="UniProtKB">
        <authorList>
            <consortium name="EnsemblPlants"/>
        </authorList>
    </citation>
    <scope>IDENTIFICATION</scope>
</reference>
<accession>A0A3B6IYR5</accession>
<dbReference type="EnsemblPlants" id="TraesCS4B02G324600.1">
    <property type="protein sequence ID" value="TraesCS4B02G324600.1.cds1"/>
    <property type="gene ID" value="TraesCS4B02G324600"/>
</dbReference>
<dbReference type="Gene3D" id="1.20.140.40">
    <property type="entry name" value="Invertase/pectin methylesterase inhibitor family protein"/>
    <property type="match status" value="1"/>
</dbReference>
<evidence type="ECO:0000256" key="2">
    <source>
        <dbReference type="ARBA" id="ARBA00023157"/>
    </source>
</evidence>
<dbReference type="Gramene" id="TraesROB_scaffold_105869_01G000100.1">
    <property type="protein sequence ID" value="TraesROB_scaffold_105869_01G000100.1"/>
    <property type="gene ID" value="TraesROB_scaffold_105869_01G000100"/>
</dbReference>
<dbReference type="Gramene" id="TraesSYM4B03G02413020.1">
    <property type="protein sequence ID" value="TraesSYM4B03G02413020.1.CDS1"/>
    <property type="gene ID" value="TraesSYM4B03G02413020"/>
</dbReference>
<dbReference type="SUPFAM" id="SSF101148">
    <property type="entry name" value="Plant invertase/pectin methylesterase inhibitor"/>
    <property type="match status" value="1"/>
</dbReference>
<dbReference type="InterPro" id="IPR006501">
    <property type="entry name" value="Pectinesterase_inhib_dom"/>
</dbReference>
<dbReference type="Gramene" id="TraesCS4B02G324600.1">
    <property type="protein sequence ID" value="TraesCS4B02G324600.1.cds1"/>
    <property type="gene ID" value="TraesCS4B02G324600"/>
</dbReference>
<dbReference type="Gramene" id="TraesSTA4B03G02380730.1">
    <property type="protein sequence ID" value="TraesSTA4B03G02380730.1.CDS1"/>
    <property type="gene ID" value="TraesSTA4B03G02380730"/>
</dbReference>
<dbReference type="Pfam" id="PF04043">
    <property type="entry name" value="PMEI"/>
    <property type="match status" value="1"/>
</dbReference>
<keyword evidence="1 4" id="KW-0732">Signal</keyword>
<dbReference type="STRING" id="4565.A0A3B6IYR5"/>
<evidence type="ECO:0000256" key="4">
    <source>
        <dbReference type="SAM" id="SignalP"/>
    </source>
</evidence>
<keyword evidence="7" id="KW-1185">Reference proteome</keyword>
<dbReference type="Gramene" id="TraesARI4B03G02423140.1">
    <property type="protein sequence ID" value="TraesARI4B03G02423140.1.CDS1"/>
    <property type="gene ID" value="TraesARI4B03G02423140"/>
</dbReference>
<dbReference type="AlphaFoldDB" id="A0A3B6IYR5"/>
<evidence type="ECO:0000256" key="1">
    <source>
        <dbReference type="ARBA" id="ARBA00022729"/>
    </source>
</evidence>
<protein>
    <recommendedName>
        <fullName evidence="5">Pectinesterase inhibitor domain-containing protein</fullName>
    </recommendedName>
</protein>
<proteinExistence type="inferred from homology"/>
<comment type="similarity">
    <text evidence="3">Belongs to the PMEI family.</text>
</comment>
<feature type="signal peptide" evidence="4">
    <location>
        <begin position="1"/>
        <end position="22"/>
    </location>
</feature>
<dbReference type="Gramene" id="TraesJUL4B03G02405140.1">
    <property type="protein sequence ID" value="TraesJUL4B03G02405140.1.CDS1"/>
    <property type="gene ID" value="TraesJUL4B03G02405140"/>
</dbReference>
<evidence type="ECO:0000313" key="7">
    <source>
        <dbReference type="Proteomes" id="UP000019116"/>
    </source>
</evidence>
<dbReference type="PANTHER" id="PTHR35357">
    <property type="entry name" value="OS02G0537100 PROTEIN"/>
    <property type="match status" value="1"/>
</dbReference>
<dbReference type="Gramene" id="TraesLAC4B03G02339280.1">
    <property type="protein sequence ID" value="TraesLAC4B03G02339280.1.CDS1"/>
    <property type="gene ID" value="TraesLAC4B03G02339280"/>
</dbReference>
<dbReference type="InterPro" id="IPR035513">
    <property type="entry name" value="Invertase/methylesterase_inhib"/>
</dbReference>
<dbReference type="OMA" id="NLAPLWI"/>
<evidence type="ECO:0000259" key="5">
    <source>
        <dbReference type="Pfam" id="PF04043"/>
    </source>
</evidence>
<evidence type="ECO:0000313" key="6">
    <source>
        <dbReference type="EnsemblPlants" id="TraesCS4B02G324600.1.cds1"/>
    </source>
</evidence>
<dbReference type="Gramene" id="TraesCS4B03G0842000.1">
    <property type="protein sequence ID" value="TraesCS4B03G0842000.1.CDS1"/>
    <property type="gene ID" value="TraesCS4B03G0842000"/>
</dbReference>
<dbReference type="Gramene" id="TraesJAG4B03G02384040.1">
    <property type="protein sequence ID" value="TraesJAG4B03G02384040.1.CDS1"/>
    <property type="gene ID" value="TraesJAG4B03G02384040"/>
</dbReference>
<dbReference type="PANTHER" id="PTHR35357:SF12">
    <property type="entry name" value="PECTINESTERASE INHIBITOR DOMAIN-CONTAINING PROTEIN"/>
    <property type="match status" value="1"/>
</dbReference>